<evidence type="ECO:0000313" key="2">
    <source>
        <dbReference type="EMBL" id="CAB4009405.1"/>
    </source>
</evidence>
<comment type="caution">
    <text evidence="2">The sequence shown here is derived from an EMBL/GenBank/DDBJ whole genome shotgun (WGS) entry which is preliminary data.</text>
</comment>
<dbReference type="EMBL" id="CACRXK020006439">
    <property type="protein sequence ID" value="CAB4009405.1"/>
    <property type="molecule type" value="Genomic_DNA"/>
</dbReference>
<name>A0A6S7HTF1_PARCT</name>
<feature type="region of interest" description="Disordered" evidence="1">
    <location>
        <begin position="1"/>
        <end position="57"/>
    </location>
</feature>
<dbReference type="AlphaFoldDB" id="A0A6S7HTF1"/>
<dbReference type="GO" id="GO:0030133">
    <property type="term" value="C:transport vesicle"/>
    <property type="evidence" value="ECO:0007669"/>
    <property type="project" value="TreeGrafter"/>
</dbReference>
<feature type="compositionally biased region" description="Polar residues" evidence="1">
    <location>
        <begin position="11"/>
        <end position="46"/>
    </location>
</feature>
<dbReference type="Pfam" id="PF14712">
    <property type="entry name" value="Snapin_Pallidin"/>
    <property type="match status" value="1"/>
</dbReference>
<accession>A0A6S7HTF1</accession>
<dbReference type="Proteomes" id="UP001152795">
    <property type="component" value="Unassembled WGS sequence"/>
</dbReference>
<gene>
    <name evidence="2" type="ORF">PACLA_8A065370</name>
</gene>
<feature type="compositionally biased region" description="Basic and acidic residues" evidence="1">
    <location>
        <begin position="1"/>
        <end position="10"/>
    </location>
</feature>
<feature type="region of interest" description="Disordered" evidence="1">
    <location>
        <begin position="148"/>
        <end position="180"/>
    </location>
</feature>
<keyword evidence="3" id="KW-1185">Reference proteome</keyword>
<feature type="compositionally biased region" description="Basic and acidic residues" evidence="1">
    <location>
        <begin position="154"/>
        <end position="180"/>
    </location>
</feature>
<protein>
    <submittedName>
        <fullName evidence="2">Biogenesis of lysosome-related organelles complex 1 subunit 6</fullName>
    </submittedName>
</protein>
<sequence length="180" mass="20572">MESNQEKTEINNDQSSRTDNSSAEIASVETSGAVSTQAEMSGSSSAGPAMLTENMEEMVSQLTDGFLSEVQPQLLELREKTKEITKNQGILIETIQQENKKYSENKEMEELTKMVSVVQSYYVKLKKIKNDMDHLDERLGKLKKRSLKLKEKRQKKDEDEAQRRERELVLERELTAKPAT</sequence>
<dbReference type="PANTHER" id="PTHR31328:SF2">
    <property type="entry name" value="BIOGENESIS OF LYSOSOME-RELATED ORGANELLES COMPLEX 1 SUBUNIT 6"/>
    <property type="match status" value="1"/>
</dbReference>
<dbReference type="InterPro" id="IPR028119">
    <property type="entry name" value="Snapin/Pallidin/Snn1"/>
</dbReference>
<evidence type="ECO:0000256" key="1">
    <source>
        <dbReference type="SAM" id="MobiDB-lite"/>
    </source>
</evidence>
<dbReference type="PANTHER" id="PTHR31328">
    <property type="entry name" value="BIOGENESIS OF LYSOSOME-RELATED ORGANELLES COMPLEX 1 SUBUNIT 6"/>
    <property type="match status" value="1"/>
</dbReference>
<dbReference type="OrthoDB" id="19659at2759"/>
<evidence type="ECO:0000313" key="3">
    <source>
        <dbReference type="Proteomes" id="UP001152795"/>
    </source>
</evidence>
<reference evidence="2" key="1">
    <citation type="submission" date="2020-04" db="EMBL/GenBank/DDBJ databases">
        <authorList>
            <person name="Alioto T."/>
            <person name="Alioto T."/>
            <person name="Gomez Garrido J."/>
        </authorList>
    </citation>
    <scope>NUCLEOTIDE SEQUENCE</scope>
    <source>
        <strain evidence="2">A484AB</strain>
    </source>
</reference>
<proteinExistence type="predicted"/>
<organism evidence="2 3">
    <name type="scientific">Paramuricea clavata</name>
    <name type="common">Red gorgonian</name>
    <name type="synonym">Violescent sea-whip</name>
    <dbReference type="NCBI Taxonomy" id="317549"/>
    <lineage>
        <taxon>Eukaryota</taxon>
        <taxon>Metazoa</taxon>
        <taxon>Cnidaria</taxon>
        <taxon>Anthozoa</taxon>
        <taxon>Octocorallia</taxon>
        <taxon>Malacalcyonacea</taxon>
        <taxon>Plexauridae</taxon>
        <taxon>Paramuricea</taxon>
    </lineage>
</organism>
<dbReference type="GO" id="GO:0031083">
    <property type="term" value="C:BLOC-1 complex"/>
    <property type="evidence" value="ECO:0007669"/>
    <property type="project" value="TreeGrafter"/>
</dbReference>